<evidence type="ECO:0000313" key="1">
    <source>
        <dbReference type="EMBL" id="CAI9956350.1"/>
    </source>
</evidence>
<accession>A0AA86UFQ8</accession>
<sequence>MYGIRFVQDFSCSLRRNSQQFFISQYVGCILVSSSAVDRFAIWAILHYLLLMMLLMIKSHSSLFCSRFTGRRWKQLSETLRRICMPNIVKGNFQSIQVDTQQCISCIFQTQVKILLKSLEWYIINQQQISILISNSNFTPVIHPVSIDQYINIF</sequence>
<reference evidence="3 5" key="2">
    <citation type="submission" date="2024-07" db="EMBL/GenBank/DDBJ databases">
        <authorList>
            <person name="Akdeniz Z."/>
        </authorList>
    </citation>
    <scope>NUCLEOTIDE SEQUENCE [LARGE SCALE GENOMIC DNA]</scope>
</reference>
<name>A0AA86UFQ8_9EUKA</name>
<dbReference type="EMBL" id="CATOUU010000873">
    <property type="protein sequence ID" value="CAI9956350.1"/>
    <property type="molecule type" value="Genomic_DNA"/>
</dbReference>
<dbReference type="EMBL" id="CAXDID020000401">
    <property type="protein sequence ID" value="CAL6087453.1"/>
    <property type="molecule type" value="Genomic_DNA"/>
</dbReference>
<evidence type="ECO:0000313" key="2">
    <source>
        <dbReference type="EMBL" id="CAI9966358.1"/>
    </source>
</evidence>
<protein>
    <submittedName>
        <fullName evidence="3">Hypothetical_protein</fullName>
    </submittedName>
</protein>
<evidence type="ECO:0000313" key="5">
    <source>
        <dbReference type="Proteomes" id="UP001642409"/>
    </source>
</evidence>
<comment type="caution">
    <text evidence="1">The sequence shown here is derived from an EMBL/GenBank/DDBJ whole genome shotgun (WGS) entry which is preliminary data.</text>
</comment>
<keyword evidence="5" id="KW-1185">Reference proteome</keyword>
<dbReference type="AlphaFoldDB" id="A0AA86UFQ8"/>
<gene>
    <name evidence="3" type="ORF">HINF_LOCUS41963</name>
    <name evidence="1" type="ORF">HINF_LOCUS43995</name>
    <name evidence="2" type="ORF">HINF_LOCUS54003</name>
    <name evidence="4" type="ORF">HINF_LOCUS63653</name>
</gene>
<evidence type="ECO:0000313" key="4">
    <source>
        <dbReference type="EMBL" id="CAL6087453.1"/>
    </source>
</evidence>
<proteinExistence type="predicted"/>
<evidence type="ECO:0000313" key="3">
    <source>
        <dbReference type="EMBL" id="CAL6046935.1"/>
    </source>
</evidence>
<reference evidence="1" key="1">
    <citation type="submission" date="2023-06" db="EMBL/GenBank/DDBJ databases">
        <authorList>
            <person name="Kurt Z."/>
        </authorList>
    </citation>
    <scope>NUCLEOTIDE SEQUENCE</scope>
</reference>
<organism evidence="1">
    <name type="scientific">Hexamita inflata</name>
    <dbReference type="NCBI Taxonomy" id="28002"/>
    <lineage>
        <taxon>Eukaryota</taxon>
        <taxon>Metamonada</taxon>
        <taxon>Diplomonadida</taxon>
        <taxon>Hexamitidae</taxon>
        <taxon>Hexamitinae</taxon>
        <taxon>Hexamita</taxon>
    </lineage>
</organism>
<dbReference type="Proteomes" id="UP001642409">
    <property type="component" value="Unassembled WGS sequence"/>
</dbReference>
<dbReference type="EMBL" id="CATOUU010001006">
    <property type="protein sequence ID" value="CAI9966358.1"/>
    <property type="molecule type" value="Genomic_DNA"/>
</dbReference>
<dbReference type="EMBL" id="CAXDID020000170">
    <property type="protein sequence ID" value="CAL6046935.1"/>
    <property type="molecule type" value="Genomic_DNA"/>
</dbReference>